<dbReference type="RefSeq" id="WP_138191725.1">
    <property type="nucleotide sequence ID" value="NZ_VBWP01000009.1"/>
</dbReference>
<keyword evidence="2" id="KW-1185">Reference proteome</keyword>
<gene>
    <name evidence="1" type="ORF">FEZ08_09420</name>
</gene>
<organism evidence="1 2">
    <name type="scientific">Culicoidibacter larvae</name>
    <dbReference type="NCBI Taxonomy" id="2579976"/>
    <lineage>
        <taxon>Bacteria</taxon>
        <taxon>Bacillati</taxon>
        <taxon>Bacillota</taxon>
        <taxon>Culicoidibacteria</taxon>
        <taxon>Culicoidibacterales</taxon>
        <taxon>Culicoidibacteraceae</taxon>
        <taxon>Culicoidibacter</taxon>
    </lineage>
</organism>
<evidence type="ECO:0000313" key="1">
    <source>
        <dbReference type="EMBL" id="TLG72042.1"/>
    </source>
</evidence>
<dbReference type="AlphaFoldDB" id="A0A5R8Q8K1"/>
<comment type="caution">
    <text evidence="1">The sequence shown here is derived from an EMBL/GenBank/DDBJ whole genome shotgun (WGS) entry which is preliminary data.</text>
</comment>
<accession>A0A5R8Q8K1</accession>
<dbReference type="InParanoid" id="A0A5R8Q8K1"/>
<name>A0A5R8Q8K1_9FIRM</name>
<dbReference type="EMBL" id="VBWP01000009">
    <property type="protein sequence ID" value="TLG72042.1"/>
    <property type="molecule type" value="Genomic_DNA"/>
</dbReference>
<reference evidence="1 2" key="1">
    <citation type="submission" date="2019-05" db="EMBL/GenBank/DDBJ databases">
        <title>Culicoidintestinum kansasii gen. nov., sp. nov. from the gastrointestinal tract of the biting midge, Culicoides sonorensis.</title>
        <authorList>
            <person name="Neupane S."/>
            <person name="Ghosh A."/>
            <person name="Gunther S."/>
            <person name="Martin K."/>
            <person name="Zurek L."/>
        </authorList>
    </citation>
    <scope>NUCLEOTIDE SEQUENCE [LARGE SCALE GENOMIC DNA]</scope>
    <source>
        <strain evidence="1 2">CS-1</strain>
    </source>
</reference>
<dbReference type="Proteomes" id="UP000306912">
    <property type="component" value="Unassembled WGS sequence"/>
</dbReference>
<proteinExistence type="predicted"/>
<sequence>MLEINITVDDNKYITCINKVIDPELGLVEITQKQFEKMIETGVEFWQYSGGEFSFDNQKYNDALLFNKKQNELDELNKFRAEIVVILGTLFDDECIVANGKDIAENTADLKAYYQECRNSINLKGEAIERPESLVQLQVYYNTTFKTAG</sequence>
<evidence type="ECO:0000313" key="2">
    <source>
        <dbReference type="Proteomes" id="UP000306912"/>
    </source>
</evidence>
<protein>
    <submittedName>
        <fullName evidence="1">Uncharacterized protein</fullName>
    </submittedName>
</protein>